<proteinExistence type="inferred from homology"/>
<evidence type="ECO:0000256" key="1">
    <source>
        <dbReference type="SAM" id="Coils"/>
    </source>
</evidence>
<dbReference type="InterPro" id="IPR003837">
    <property type="entry name" value="GatC"/>
</dbReference>
<dbReference type="NCBIfam" id="TIGR00135">
    <property type="entry name" value="gatC"/>
    <property type="match status" value="1"/>
</dbReference>
<feature type="coiled-coil region" evidence="1">
    <location>
        <begin position="18"/>
        <end position="45"/>
    </location>
</feature>
<dbReference type="GO" id="GO:0070681">
    <property type="term" value="P:glutaminyl-tRNAGln biosynthesis via transamidation"/>
    <property type="evidence" value="ECO:0007669"/>
    <property type="project" value="TreeGrafter"/>
</dbReference>
<dbReference type="Gene3D" id="1.10.20.60">
    <property type="entry name" value="Glu-tRNAGln amidotransferase C subunit, N-terminal domain"/>
    <property type="match status" value="1"/>
</dbReference>
<organism evidence="2">
    <name type="scientific">marine sediment metagenome</name>
    <dbReference type="NCBI Taxonomy" id="412755"/>
    <lineage>
        <taxon>unclassified sequences</taxon>
        <taxon>metagenomes</taxon>
        <taxon>ecological metagenomes</taxon>
    </lineage>
</organism>
<evidence type="ECO:0000313" key="2">
    <source>
        <dbReference type="EMBL" id="GAH93331.1"/>
    </source>
</evidence>
<dbReference type="GO" id="GO:0006450">
    <property type="term" value="P:regulation of translational fidelity"/>
    <property type="evidence" value="ECO:0007669"/>
    <property type="project" value="InterPro"/>
</dbReference>
<keyword evidence="1" id="KW-0175">Coiled coil</keyword>
<dbReference type="AlphaFoldDB" id="X1JF42"/>
<dbReference type="Pfam" id="PF02686">
    <property type="entry name" value="GatC"/>
    <property type="match status" value="1"/>
</dbReference>
<dbReference type="SUPFAM" id="SSF141000">
    <property type="entry name" value="Glu-tRNAGln amidotransferase C subunit"/>
    <property type="match status" value="1"/>
</dbReference>
<accession>X1JF42</accession>
<dbReference type="InterPro" id="IPR036113">
    <property type="entry name" value="Asp/Glu-ADT_sf_sub_c"/>
</dbReference>
<dbReference type="PANTHER" id="PTHR15004:SF0">
    <property type="entry name" value="GLUTAMYL-TRNA(GLN) AMIDOTRANSFERASE SUBUNIT C, MITOCHONDRIAL"/>
    <property type="match status" value="1"/>
</dbReference>
<feature type="non-terminal residue" evidence="2">
    <location>
        <position position="1"/>
    </location>
</feature>
<reference evidence="2" key="1">
    <citation type="journal article" date="2014" name="Front. Microbiol.">
        <title>High frequency of phylogenetically diverse reductive dehalogenase-homologous genes in deep subseafloor sedimentary metagenomes.</title>
        <authorList>
            <person name="Kawai M."/>
            <person name="Futagami T."/>
            <person name="Toyoda A."/>
            <person name="Takaki Y."/>
            <person name="Nishi S."/>
            <person name="Hori S."/>
            <person name="Arai W."/>
            <person name="Tsubouchi T."/>
            <person name="Morono Y."/>
            <person name="Uchiyama I."/>
            <person name="Ito T."/>
            <person name="Fujiyama A."/>
            <person name="Inagaki F."/>
            <person name="Takami H."/>
        </authorList>
    </citation>
    <scope>NUCLEOTIDE SEQUENCE</scope>
    <source>
        <strain evidence="2">Expedition CK06-06</strain>
    </source>
</reference>
<dbReference type="HAMAP" id="MF_00122">
    <property type="entry name" value="GatC"/>
    <property type="match status" value="1"/>
</dbReference>
<gene>
    <name evidence="2" type="ORF">S06H3_06527</name>
</gene>
<sequence>IMKLSREQVLHIALLARLGLTEAEVNRLSEQLSNILENFEVLQQVDTSNVPPTAQSITLQNVMKSDEGTASLPQSQILANAPRKEDNWFRVRAVLE</sequence>
<dbReference type="EMBL" id="BARV01002547">
    <property type="protein sequence ID" value="GAH93331.1"/>
    <property type="molecule type" value="Genomic_DNA"/>
</dbReference>
<name>X1JF42_9ZZZZ</name>
<protein>
    <submittedName>
        <fullName evidence="2">Uncharacterized protein</fullName>
    </submittedName>
</protein>
<dbReference type="PANTHER" id="PTHR15004">
    <property type="entry name" value="GLUTAMYL-TRNA(GLN) AMIDOTRANSFERASE SUBUNIT C, MITOCHONDRIAL"/>
    <property type="match status" value="1"/>
</dbReference>
<comment type="caution">
    <text evidence="2">The sequence shown here is derived from an EMBL/GenBank/DDBJ whole genome shotgun (WGS) entry which is preliminary data.</text>
</comment>